<dbReference type="InterPro" id="IPR049326">
    <property type="entry name" value="Rhodopsin_dom_fungi"/>
</dbReference>
<organism evidence="8 9">
    <name type="scientific">Fusarium tricinctum</name>
    <dbReference type="NCBI Taxonomy" id="61284"/>
    <lineage>
        <taxon>Eukaryota</taxon>
        <taxon>Fungi</taxon>
        <taxon>Dikarya</taxon>
        <taxon>Ascomycota</taxon>
        <taxon>Pezizomycotina</taxon>
        <taxon>Sordariomycetes</taxon>
        <taxon>Hypocreomycetidae</taxon>
        <taxon>Hypocreales</taxon>
        <taxon>Nectriaceae</taxon>
        <taxon>Fusarium</taxon>
        <taxon>Fusarium tricinctum species complex</taxon>
    </lineage>
</organism>
<feature type="transmembrane region" description="Helical" evidence="6">
    <location>
        <begin position="193"/>
        <end position="216"/>
    </location>
</feature>
<keyword evidence="3 6" id="KW-1133">Transmembrane helix</keyword>
<reference evidence="8" key="1">
    <citation type="journal article" date="2021" name="Nat. Commun.">
        <title>Genetic determinants of endophytism in the Arabidopsis root mycobiome.</title>
        <authorList>
            <person name="Mesny F."/>
            <person name="Miyauchi S."/>
            <person name="Thiergart T."/>
            <person name="Pickel B."/>
            <person name="Atanasova L."/>
            <person name="Karlsson M."/>
            <person name="Huettel B."/>
            <person name="Barry K.W."/>
            <person name="Haridas S."/>
            <person name="Chen C."/>
            <person name="Bauer D."/>
            <person name="Andreopoulos W."/>
            <person name="Pangilinan J."/>
            <person name="LaButti K."/>
            <person name="Riley R."/>
            <person name="Lipzen A."/>
            <person name="Clum A."/>
            <person name="Drula E."/>
            <person name="Henrissat B."/>
            <person name="Kohler A."/>
            <person name="Grigoriev I.V."/>
            <person name="Martin F.M."/>
            <person name="Hacquard S."/>
        </authorList>
    </citation>
    <scope>NUCLEOTIDE SEQUENCE</scope>
    <source>
        <strain evidence="8">MPI-SDFR-AT-0068</strain>
    </source>
</reference>
<evidence type="ECO:0000256" key="1">
    <source>
        <dbReference type="ARBA" id="ARBA00004141"/>
    </source>
</evidence>
<feature type="transmembrane region" description="Helical" evidence="6">
    <location>
        <begin position="228"/>
        <end position="247"/>
    </location>
</feature>
<dbReference type="EMBL" id="JAGPXF010000005">
    <property type="protein sequence ID" value="KAH7241292.1"/>
    <property type="molecule type" value="Genomic_DNA"/>
</dbReference>
<name>A0A8K0WAL4_9HYPO</name>
<dbReference type="GO" id="GO:0016020">
    <property type="term" value="C:membrane"/>
    <property type="evidence" value="ECO:0007669"/>
    <property type="project" value="UniProtKB-SubCell"/>
</dbReference>
<dbReference type="Pfam" id="PF20684">
    <property type="entry name" value="Fung_rhodopsin"/>
    <property type="match status" value="1"/>
</dbReference>
<evidence type="ECO:0000313" key="8">
    <source>
        <dbReference type="EMBL" id="KAH7241292.1"/>
    </source>
</evidence>
<comment type="caution">
    <text evidence="8">The sequence shown here is derived from an EMBL/GenBank/DDBJ whole genome shotgun (WGS) entry which is preliminary data.</text>
</comment>
<protein>
    <recommendedName>
        <fullName evidence="7">Rhodopsin domain-containing protein</fullName>
    </recommendedName>
</protein>
<evidence type="ECO:0000256" key="2">
    <source>
        <dbReference type="ARBA" id="ARBA00022692"/>
    </source>
</evidence>
<evidence type="ECO:0000256" key="5">
    <source>
        <dbReference type="ARBA" id="ARBA00038359"/>
    </source>
</evidence>
<keyword evidence="4 6" id="KW-0472">Membrane</keyword>
<keyword evidence="9" id="KW-1185">Reference proteome</keyword>
<evidence type="ECO:0000259" key="7">
    <source>
        <dbReference type="Pfam" id="PF20684"/>
    </source>
</evidence>
<accession>A0A8K0WAL4</accession>
<proteinExistence type="inferred from homology"/>
<feature type="non-terminal residue" evidence="8">
    <location>
        <position position="290"/>
    </location>
</feature>
<comment type="similarity">
    <text evidence="5">Belongs to the SAT4 family.</text>
</comment>
<feature type="domain" description="Rhodopsin" evidence="7">
    <location>
        <begin position="49"/>
        <end position="290"/>
    </location>
</feature>
<keyword evidence="2 6" id="KW-0812">Transmembrane</keyword>
<dbReference type="OrthoDB" id="5329176at2759"/>
<evidence type="ECO:0000313" key="9">
    <source>
        <dbReference type="Proteomes" id="UP000813427"/>
    </source>
</evidence>
<evidence type="ECO:0000256" key="4">
    <source>
        <dbReference type="ARBA" id="ARBA00023136"/>
    </source>
</evidence>
<sequence>MNPVVDPAIVAIFGKPPHGVDLSHEHNTLHSIVTCASLGLAGAAVALRLRICQQRGARLRSDDIAIVLSLVRSTPSYTCNFIAGQHGAGAHVWTNHLPSLVILFKVVYGEPFIYGLAVTVTKISILLFYHRLFYSKEDTKGFFFYLYWTAFALTVIYPVVIWVTMAVACHPISYWWTQWVGAAGYCINMKLFFLFLGIVNLMNDVVILIIPIPRIARLPLSRKSKSSVIGIMLLGSFVCIASVIRIYHLYQFLDQVDATWWIGSTMAWSSIEPSVAIISACLPTFAPLLK</sequence>
<comment type="subcellular location">
    <subcellularLocation>
        <location evidence="1">Membrane</location>
        <topology evidence="1">Multi-pass membrane protein</topology>
    </subcellularLocation>
</comment>
<dbReference type="PANTHER" id="PTHR33048:SF163">
    <property type="entry name" value="INTEGRAL MEMBRANE PROTEIN (AFU_ORTHOLOGUE AFUA_8G05510)"/>
    <property type="match status" value="1"/>
</dbReference>
<dbReference type="InterPro" id="IPR052337">
    <property type="entry name" value="SAT4-like"/>
</dbReference>
<feature type="transmembrane region" description="Helical" evidence="6">
    <location>
        <begin position="112"/>
        <end position="130"/>
    </location>
</feature>
<evidence type="ECO:0000256" key="6">
    <source>
        <dbReference type="SAM" id="Phobius"/>
    </source>
</evidence>
<dbReference type="PANTHER" id="PTHR33048">
    <property type="entry name" value="PTH11-LIKE INTEGRAL MEMBRANE PROTEIN (AFU_ORTHOLOGUE AFUA_5G11245)"/>
    <property type="match status" value="1"/>
</dbReference>
<dbReference type="Proteomes" id="UP000813427">
    <property type="component" value="Unassembled WGS sequence"/>
</dbReference>
<feature type="transmembrane region" description="Helical" evidence="6">
    <location>
        <begin position="142"/>
        <end position="173"/>
    </location>
</feature>
<dbReference type="AlphaFoldDB" id="A0A8K0WAL4"/>
<gene>
    <name evidence="8" type="ORF">BKA59DRAFT_420447</name>
</gene>
<evidence type="ECO:0000256" key="3">
    <source>
        <dbReference type="ARBA" id="ARBA00022989"/>
    </source>
</evidence>